<keyword evidence="3" id="KW-1185">Reference proteome</keyword>
<evidence type="ECO:0000256" key="1">
    <source>
        <dbReference type="SAM" id="SignalP"/>
    </source>
</evidence>
<dbReference type="RefSeq" id="WP_220751128.1">
    <property type="nucleotide sequence ID" value="NZ_BPLL01000007.1"/>
</dbReference>
<proteinExistence type="predicted"/>
<gene>
    <name evidence="2" type="ORF">LNP07_04635</name>
</gene>
<name>A0ABT0I250_9LACO</name>
<feature type="chain" id="PRO_5047371166" description="Surface layer protein A domain-containing protein" evidence="1">
    <location>
        <begin position="27"/>
        <end position="111"/>
    </location>
</feature>
<evidence type="ECO:0000313" key="3">
    <source>
        <dbReference type="Proteomes" id="UP001522905"/>
    </source>
</evidence>
<reference evidence="2 3" key="1">
    <citation type="submission" date="2021-11" db="EMBL/GenBank/DDBJ databases">
        <title>Comparative genomics of bee honey and flower isolates.</title>
        <authorList>
            <person name="Bechtner J.D."/>
            <person name="Gallus M.K."/>
            <person name="Ehrmann M."/>
        </authorList>
    </citation>
    <scope>NUCLEOTIDE SEQUENCE [LARGE SCALE GENOMIC DNA]</scope>
    <source>
        <strain evidence="2 3">M161</strain>
    </source>
</reference>
<accession>A0ABT0I250</accession>
<dbReference type="EMBL" id="JAJIAO010000004">
    <property type="protein sequence ID" value="MCK8624798.1"/>
    <property type="molecule type" value="Genomic_DNA"/>
</dbReference>
<sequence>MKNHKIVLTLLTCLLAMMLININANASGYEYRKLANKSAVTTKSVKVFRGTAVNCEANNKFKYIGHIKIGSHIKVSQYFMSTGGWIVKSSKYRASGSHFYIVNTDKAHWFK</sequence>
<organism evidence="2 3">
    <name type="scientific">Apilactobacillus xinyiensis</name>
    <dbReference type="NCBI Taxonomy" id="2841032"/>
    <lineage>
        <taxon>Bacteria</taxon>
        <taxon>Bacillati</taxon>
        <taxon>Bacillota</taxon>
        <taxon>Bacilli</taxon>
        <taxon>Lactobacillales</taxon>
        <taxon>Lactobacillaceae</taxon>
        <taxon>Apilactobacillus</taxon>
    </lineage>
</organism>
<evidence type="ECO:0008006" key="4">
    <source>
        <dbReference type="Google" id="ProtNLM"/>
    </source>
</evidence>
<keyword evidence="1" id="KW-0732">Signal</keyword>
<dbReference type="Proteomes" id="UP001522905">
    <property type="component" value="Unassembled WGS sequence"/>
</dbReference>
<feature type="signal peptide" evidence="1">
    <location>
        <begin position="1"/>
        <end position="26"/>
    </location>
</feature>
<evidence type="ECO:0000313" key="2">
    <source>
        <dbReference type="EMBL" id="MCK8624798.1"/>
    </source>
</evidence>
<protein>
    <recommendedName>
        <fullName evidence="4">Surface layer protein A domain-containing protein</fullName>
    </recommendedName>
</protein>
<comment type="caution">
    <text evidence="2">The sequence shown here is derived from an EMBL/GenBank/DDBJ whole genome shotgun (WGS) entry which is preliminary data.</text>
</comment>